<dbReference type="SMART" id="SM00028">
    <property type="entry name" value="TPR"/>
    <property type="match status" value="5"/>
</dbReference>
<dbReference type="AlphaFoldDB" id="A0A5F9C568"/>
<dbReference type="Ensembl" id="ENSOCUT00000050605.1">
    <property type="protein sequence ID" value="ENSOCUP00000028692.1"/>
    <property type="gene ID" value="ENSOCUG00000027173.2"/>
</dbReference>
<reference evidence="2" key="3">
    <citation type="submission" date="2025-09" db="UniProtKB">
        <authorList>
            <consortium name="Ensembl"/>
        </authorList>
    </citation>
    <scope>IDENTIFICATION</scope>
    <source>
        <strain evidence="2">Thorbecke</strain>
    </source>
</reference>
<dbReference type="PANTHER" id="PTHR44874">
    <property type="entry name" value="TETRATRICOPEPTIDE REPEAT PROTEIN 34"/>
    <property type="match status" value="1"/>
</dbReference>
<feature type="region of interest" description="Disordered" evidence="1">
    <location>
        <begin position="1"/>
        <end position="21"/>
    </location>
</feature>
<dbReference type="Bgee" id="ENSOCUG00000027173">
    <property type="expression patterns" value="Expressed in testis"/>
</dbReference>
<accession>A0A5F9C568</accession>
<proteinExistence type="predicted"/>
<evidence type="ECO:0008006" key="4">
    <source>
        <dbReference type="Google" id="ProtNLM"/>
    </source>
</evidence>
<dbReference type="GeneTree" id="ENSGT00390000003047"/>
<dbReference type="SUPFAM" id="SSF48452">
    <property type="entry name" value="TPR-like"/>
    <property type="match status" value="1"/>
</dbReference>
<reference evidence="2 3" key="1">
    <citation type="journal article" date="2011" name="Nature">
        <title>A high-resolution map of human evolutionary constraint using 29 mammals.</title>
        <authorList>
            <person name="Lindblad-Toh K."/>
            <person name="Garber M."/>
            <person name="Zuk O."/>
            <person name="Lin M.F."/>
            <person name="Parker B.J."/>
            <person name="Washietl S."/>
            <person name="Kheradpour P."/>
            <person name="Ernst J."/>
            <person name="Jordan G."/>
            <person name="Mauceli E."/>
            <person name="Ward L.D."/>
            <person name="Lowe C.B."/>
            <person name="Holloway A.K."/>
            <person name="Clamp M."/>
            <person name="Gnerre S."/>
            <person name="Alfoldi J."/>
            <person name="Beal K."/>
            <person name="Chang J."/>
            <person name="Clawson H."/>
            <person name="Cuff J."/>
            <person name="Di Palma F."/>
            <person name="Fitzgerald S."/>
            <person name="Flicek P."/>
            <person name="Guttman M."/>
            <person name="Hubisz M.J."/>
            <person name="Jaffe D.B."/>
            <person name="Jungreis I."/>
            <person name="Kent W.J."/>
            <person name="Kostka D."/>
            <person name="Lara M."/>
            <person name="Martins A.L."/>
            <person name="Massingham T."/>
            <person name="Moltke I."/>
            <person name="Raney B.J."/>
            <person name="Rasmussen M.D."/>
            <person name="Robinson J."/>
            <person name="Stark A."/>
            <person name="Vilella A.J."/>
            <person name="Wen J."/>
            <person name="Xie X."/>
            <person name="Zody M.C."/>
            <person name="Baldwin J."/>
            <person name="Bloom T."/>
            <person name="Chin C.W."/>
            <person name="Heiman D."/>
            <person name="Nicol R."/>
            <person name="Nusbaum C."/>
            <person name="Young S."/>
            <person name="Wilkinson J."/>
            <person name="Worley K.C."/>
            <person name="Kovar C.L."/>
            <person name="Muzny D.M."/>
            <person name="Gibbs R.A."/>
            <person name="Cree A."/>
            <person name="Dihn H.H."/>
            <person name="Fowler G."/>
            <person name="Jhangiani S."/>
            <person name="Joshi V."/>
            <person name="Lee S."/>
            <person name="Lewis L.R."/>
            <person name="Nazareth L.V."/>
            <person name="Okwuonu G."/>
            <person name="Santibanez J."/>
            <person name="Warren W.C."/>
            <person name="Mardis E.R."/>
            <person name="Weinstock G.M."/>
            <person name="Wilson R.K."/>
            <person name="Delehaunty K."/>
            <person name="Dooling D."/>
            <person name="Fronik C."/>
            <person name="Fulton L."/>
            <person name="Fulton B."/>
            <person name="Graves T."/>
            <person name="Minx P."/>
            <person name="Sodergren E."/>
            <person name="Birney E."/>
            <person name="Margulies E.H."/>
            <person name="Herrero J."/>
            <person name="Green E.D."/>
            <person name="Haussler D."/>
            <person name="Siepel A."/>
            <person name="Goldman N."/>
            <person name="Pollard K.S."/>
            <person name="Pedersen J.S."/>
            <person name="Lander E.S."/>
            <person name="Kellis M."/>
        </authorList>
    </citation>
    <scope>NUCLEOTIDE SEQUENCE [LARGE SCALE GENOMIC DNA]</scope>
    <source>
        <strain evidence="3">Thorbecke</strain>
    </source>
</reference>
<keyword evidence="3" id="KW-1185">Reference proteome</keyword>
<dbReference type="STRING" id="9986.ENSOCUP00000028692"/>
<name>A0A5F9C568_RABIT</name>
<sequence length="573" mass="61404">CIRRAPAPTRQGAWQTQPEPPSRRDVCGVYQLASLLMELDVEDEAARLLATDALYHLGLLGDAHGALQVALAKGPPAAVVLVQLALLQLCRGFTYYAHQLVKRLVQARDTACRQPTLNVFCPEDLQLLWGHCHTWALAILQARPGAANSRDLTRDAFTCLWPFSLQGRAAGHQASESLLAQACCYGLLGQKKTAMFDFNSVLQAKLGNVQALCEQALVYLALGQPKKAHVADILFALKLDPAAVVPELRSLRRDLQSLLAQGLHEDVAQGLLAAGEALVQMDCAQPSGHLLLADALMALGSYQAACARLQGPCALLGCPRRPEGGLGRLKQGDVRAAARDLQGLGLAEPDAADLGFLLRLLEASQRQSLTQAAAREANVLLDTGRPRQALGFCSLAVLASGGGGACQLRLRATCLAQLRECDRALKDLDQLLQEGAGDGDLPRWAEDLCSRGRLLLSLGDEVGATAAFIQALTLAPAPAQSSLWGQLGQIPTVRLFLRQGQCCLEQQRHVEAWTAAQSGLLVDPGHRSLEPREGWTRAAAQVFPWLHRTRPRPHAVPGSPSLGPKLPPTLALA</sequence>
<feature type="region of interest" description="Disordered" evidence="1">
    <location>
        <begin position="549"/>
        <end position="573"/>
    </location>
</feature>
<evidence type="ECO:0000313" key="3">
    <source>
        <dbReference type="Proteomes" id="UP000001811"/>
    </source>
</evidence>
<dbReference type="PANTHER" id="PTHR44874:SF1">
    <property type="entry name" value="TETRATRICOPEPTIDE REPEAT PROTEIN 34"/>
    <property type="match status" value="1"/>
</dbReference>
<dbReference type="Proteomes" id="UP000001811">
    <property type="component" value="Unplaced"/>
</dbReference>
<organism evidence="2 3">
    <name type="scientific">Oryctolagus cuniculus</name>
    <name type="common">Rabbit</name>
    <dbReference type="NCBI Taxonomy" id="9986"/>
    <lineage>
        <taxon>Eukaryota</taxon>
        <taxon>Metazoa</taxon>
        <taxon>Chordata</taxon>
        <taxon>Craniata</taxon>
        <taxon>Vertebrata</taxon>
        <taxon>Euteleostomi</taxon>
        <taxon>Mammalia</taxon>
        <taxon>Eutheria</taxon>
        <taxon>Euarchontoglires</taxon>
        <taxon>Glires</taxon>
        <taxon>Lagomorpha</taxon>
        <taxon>Leporidae</taxon>
        <taxon>Oryctolagus</taxon>
    </lineage>
</organism>
<evidence type="ECO:0000313" key="2">
    <source>
        <dbReference type="Ensembl" id="ENSOCUP00000028692.1"/>
    </source>
</evidence>
<dbReference type="InterPro" id="IPR042161">
    <property type="entry name" value="TTC34"/>
</dbReference>
<evidence type="ECO:0000256" key="1">
    <source>
        <dbReference type="SAM" id="MobiDB-lite"/>
    </source>
</evidence>
<protein>
    <recommendedName>
        <fullName evidence="4">Tetratricopeptide repeat domain 34</fullName>
    </recommendedName>
</protein>
<dbReference type="Gene3D" id="1.25.40.10">
    <property type="entry name" value="Tetratricopeptide repeat domain"/>
    <property type="match status" value="2"/>
</dbReference>
<dbReference type="InterPro" id="IPR019734">
    <property type="entry name" value="TPR_rpt"/>
</dbReference>
<reference evidence="2" key="2">
    <citation type="submission" date="2025-08" db="UniProtKB">
        <authorList>
            <consortium name="Ensembl"/>
        </authorList>
    </citation>
    <scope>IDENTIFICATION</scope>
    <source>
        <strain evidence="2">Thorbecke</strain>
    </source>
</reference>
<dbReference type="InterPro" id="IPR011990">
    <property type="entry name" value="TPR-like_helical_dom_sf"/>
</dbReference>
<dbReference type="InParanoid" id="A0A5F9C568"/>